<accession>E6U378</accession>
<keyword evidence="5" id="KW-1185">Reference proteome</keyword>
<organism evidence="4 5">
    <name type="scientific">Ethanoligenens harbinense (strain DSM 18485 / JCM 12961 / CGMCC 1.5033 / YUAN-3)</name>
    <dbReference type="NCBI Taxonomy" id="663278"/>
    <lineage>
        <taxon>Bacteria</taxon>
        <taxon>Bacillati</taxon>
        <taxon>Bacillota</taxon>
        <taxon>Clostridia</taxon>
        <taxon>Eubacteriales</taxon>
        <taxon>Oscillospiraceae</taxon>
        <taxon>Ethanoligenens</taxon>
    </lineage>
</organism>
<dbReference type="Gene3D" id="3.40.50.300">
    <property type="entry name" value="P-loop containing nucleotide triphosphate hydrolases"/>
    <property type="match status" value="1"/>
</dbReference>
<dbReference type="InterPro" id="IPR016898">
    <property type="entry name" value="Polyphosphate_phosphotransfera"/>
</dbReference>
<dbReference type="GO" id="GO:0006797">
    <property type="term" value="P:polyphosphate metabolic process"/>
    <property type="evidence" value="ECO:0007669"/>
    <property type="project" value="InterPro"/>
</dbReference>
<dbReference type="Pfam" id="PF03976">
    <property type="entry name" value="PPK2"/>
    <property type="match status" value="1"/>
</dbReference>
<dbReference type="InterPro" id="IPR022488">
    <property type="entry name" value="PPK2-related"/>
</dbReference>
<proteinExistence type="predicted"/>
<dbReference type="InterPro" id="IPR022300">
    <property type="entry name" value="PPK2-rel_1"/>
</dbReference>
<dbReference type="RefSeq" id="WP_013485898.1">
    <property type="nucleotide sequence ID" value="NC_014828.1"/>
</dbReference>
<keyword evidence="1" id="KW-0808">Transferase</keyword>
<dbReference type="GO" id="GO:0008976">
    <property type="term" value="F:polyphosphate kinase activity"/>
    <property type="evidence" value="ECO:0007669"/>
    <property type="project" value="InterPro"/>
</dbReference>
<evidence type="ECO:0000256" key="1">
    <source>
        <dbReference type="ARBA" id="ARBA00022679"/>
    </source>
</evidence>
<dbReference type="SUPFAM" id="SSF52540">
    <property type="entry name" value="P-loop containing nucleoside triphosphate hydrolases"/>
    <property type="match status" value="1"/>
</dbReference>
<dbReference type="NCBIfam" id="TIGR03709">
    <property type="entry name" value="PPK2_rel_1"/>
    <property type="match status" value="1"/>
</dbReference>
<dbReference type="PIRSF" id="PIRSF028756">
    <property type="entry name" value="PPK2_prd"/>
    <property type="match status" value="1"/>
</dbReference>
<dbReference type="EMBL" id="CP002400">
    <property type="protein sequence ID" value="ADU27550.1"/>
    <property type="molecule type" value="Genomic_DNA"/>
</dbReference>
<evidence type="ECO:0000256" key="2">
    <source>
        <dbReference type="ARBA" id="ARBA00022777"/>
    </source>
</evidence>
<feature type="domain" description="Polyphosphate kinase-2-related" evidence="3">
    <location>
        <begin position="36"/>
        <end position="260"/>
    </location>
</feature>
<evidence type="ECO:0000313" key="4">
    <source>
        <dbReference type="EMBL" id="ADU27550.1"/>
    </source>
</evidence>
<gene>
    <name evidence="4" type="ordered locus">Ethha_2033</name>
</gene>
<dbReference type="InterPro" id="IPR027417">
    <property type="entry name" value="P-loop_NTPase"/>
</dbReference>
<evidence type="ECO:0000313" key="5">
    <source>
        <dbReference type="Proteomes" id="UP000001551"/>
    </source>
</evidence>
<dbReference type="HOGENOM" id="CLU_048699_1_0_9"/>
<dbReference type="Proteomes" id="UP000001551">
    <property type="component" value="Chromosome"/>
</dbReference>
<dbReference type="PANTHER" id="PTHR34383">
    <property type="entry name" value="POLYPHOSPHATE:AMP PHOSPHOTRANSFERASE-RELATED"/>
    <property type="match status" value="1"/>
</dbReference>
<evidence type="ECO:0000259" key="3">
    <source>
        <dbReference type="Pfam" id="PF03976"/>
    </source>
</evidence>
<reference evidence="4 5" key="1">
    <citation type="submission" date="2010-12" db="EMBL/GenBank/DDBJ databases">
        <title>Complete sequence of Ethanoligenens harbinense YUAN-3.</title>
        <authorList>
            <person name="Lucas S."/>
            <person name="Copeland A."/>
            <person name="Lapidus A."/>
            <person name="Cheng J.-F."/>
            <person name="Bruce D."/>
            <person name="Goodwin L."/>
            <person name="Pitluck S."/>
            <person name="Chertkov O."/>
            <person name="Misra M."/>
            <person name="Detter J.C."/>
            <person name="Han C."/>
            <person name="Tapia R."/>
            <person name="Land M."/>
            <person name="Hauser L."/>
            <person name="Jeffries C."/>
            <person name="Kyrpides N."/>
            <person name="Ivanova N."/>
            <person name="Mikhailova N."/>
            <person name="Wang A."/>
            <person name="Mouttaki H."/>
            <person name="He Z."/>
            <person name="Zhou J."/>
            <person name="Hemme C.L."/>
            <person name="Woyke T."/>
        </authorList>
    </citation>
    <scope>NUCLEOTIDE SEQUENCE [LARGE SCALE GENOMIC DNA]</scope>
    <source>
        <strain evidence="5">DSM 18485 / JCM 12961 / CGMCC 1.5033 / YUAN-3</strain>
    </source>
</reference>
<name>E6U378_ETHHY</name>
<sequence length="292" mass="34183">MKTPEIFRFDGTRPCRLDEIDPAGTGPFQNREEILKTFEENKAILAKEQEKLYAQKDYTLLVILQGLDAAGKDGVIRHVFSGLNPEGVKVWSFKQPSDEELKHDFLWRTHTHLPERGQVGIFNRSYYEEVLVVRVHDLLPTEHIPPNLITKHIWEKRYRDISQFEAYLRENGILPVKFFLHISKDEQKERLLARLEDPSKNWKFSTSDVKERAFWNKYQACYEETVNHTASAGAPWYIIPADKKWYARYLISHILVGIVRDLHLQYPETSPEQQKVLAAYRDLLEHGTGEHA</sequence>
<dbReference type="eggNOG" id="COG2326">
    <property type="taxonomic scope" value="Bacteria"/>
</dbReference>
<dbReference type="AlphaFoldDB" id="E6U378"/>
<keyword evidence="2" id="KW-0418">Kinase</keyword>
<dbReference type="STRING" id="663278.Ethha_2033"/>
<dbReference type="KEGG" id="eha:Ethha_2033"/>
<protein>
    <recommendedName>
        <fullName evidence="3">Polyphosphate kinase-2-related domain-containing protein</fullName>
    </recommendedName>
</protein>
<dbReference type="PANTHER" id="PTHR34383:SF3">
    <property type="entry name" value="POLYPHOSPHATE:AMP PHOSPHOTRANSFERASE"/>
    <property type="match status" value="1"/>
</dbReference>